<reference evidence="1" key="2">
    <citation type="submission" date="2020-11" db="EMBL/GenBank/DDBJ databases">
        <authorList>
            <person name="McCartney M.A."/>
            <person name="Auch B."/>
            <person name="Kono T."/>
            <person name="Mallez S."/>
            <person name="Becker A."/>
            <person name="Gohl D.M."/>
            <person name="Silverstein K.A.T."/>
            <person name="Koren S."/>
            <person name="Bechman K.B."/>
            <person name="Herman A."/>
            <person name="Abrahante J.E."/>
            <person name="Garbe J."/>
        </authorList>
    </citation>
    <scope>NUCLEOTIDE SEQUENCE</scope>
    <source>
        <strain evidence="1">Duluth1</strain>
        <tissue evidence="1">Whole animal</tissue>
    </source>
</reference>
<accession>A0A9D4LDM2</accession>
<evidence type="ECO:0000313" key="2">
    <source>
        <dbReference type="Proteomes" id="UP000828390"/>
    </source>
</evidence>
<organism evidence="1 2">
    <name type="scientific">Dreissena polymorpha</name>
    <name type="common">Zebra mussel</name>
    <name type="synonym">Mytilus polymorpha</name>
    <dbReference type="NCBI Taxonomy" id="45954"/>
    <lineage>
        <taxon>Eukaryota</taxon>
        <taxon>Metazoa</taxon>
        <taxon>Spiralia</taxon>
        <taxon>Lophotrochozoa</taxon>
        <taxon>Mollusca</taxon>
        <taxon>Bivalvia</taxon>
        <taxon>Autobranchia</taxon>
        <taxon>Heteroconchia</taxon>
        <taxon>Euheterodonta</taxon>
        <taxon>Imparidentia</taxon>
        <taxon>Neoheterodontei</taxon>
        <taxon>Myida</taxon>
        <taxon>Dreissenoidea</taxon>
        <taxon>Dreissenidae</taxon>
        <taxon>Dreissena</taxon>
    </lineage>
</organism>
<comment type="caution">
    <text evidence="1">The sequence shown here is derived from an EMBL/GenBank/DDBJ whole genome shotgun (WGS) entry which is preliminary data.</text>
</comment>
<proteinExistence type="predicted"/>
<dbReference type="EMBL" id="JAIWYP010000003">
    <property type="protein sequence ID" value="KAH3856161.1"/>
    <property type="molecule type" value="Genomic_DNA"/>
</dbReference>
<gene>
    <name evidence="1" type="ORF">DPMN_098742</name>
</gene>
<dbReference type="Proteomes" id="UP000828390">
    <property type="component" value="Unassembled WGS sequence"/>
</dbReference>
<keyword evidence="2" id="KW-1185">Reference proteome</keyword>
<dbReference type="AlphaFoldDB" id="A0A9D4LDM2"/>
<protein>
    <submittedName>
        <fullName evidence="1">Uncharacterized protein</fullName>
    </submittedName>
</protein>
<reference evidence="1" key="1">
    <citation type="journal article" date="2019" name="bioRxiv">
        <title>The Genome of the Zebra Mussel, Dreissena polymorpha: A Resource for Invasive Species Research.</title>
        <authorList>
            <person name="McCartney M.A."/>
            <person name="Auch B."/>
            <person name="Kono T."/>
            <person name="Mallez S."/>
            <person name="Zhang Y."/>
            <person name="Obille A."/>
            <person name="Becker A."/>
            <person name="Abrahante J.E."/>
            <person name="Garbe J."/>
            <person name="Badalamenti J.P."/>
            <person name="Herman A."/>
            <person name="Mangelson H."/>
            <person name="Liachko I."/>
            <person name="Sullivan S."/>
            <person name="Sone E.D."/>
            <person name="Koren S."/>
            <person name="Silverstein K.A.T."/>
            <person name="Beckman K.B."/>
            <person name="Gohl D.M."/>
        </authorList>
    </citation>
    <scope>NUCLEOTIDE SEQUENCE</scope>
    <source>
        <strain evidence="1">Duluth1</strain>
        <tissue evidence="1">Whole animal</tissue>
    </source>
</reference>
<name>A0A9D4LDM2_DREPO</name>
<evidence type="ECO:0000313" key="1">
    <source>
        <dbReference type="EMBL" id="KAH3856161.1"/>
    </source>
</evidence>
<sequence>MSSDDINVARYHPEHRAFLPRATLLAKGTTKTWSNFIADRPDPDQTARIPGLV</sequence>